<gene>
    <name evidence="1" type="ORF">MRB53_014773</name>
</gene>
<evidence type="ECO:0000313" key="2">
    <source>
        <dbReference type="Proteomes" id="UP001234297"/>
    </source>
</evidence>
<evidence type="ECO:0000313" key="1">
    <source>
        <dbReference type="EMBL" id="KAJ8618587.1"/>
    </source>
</evidence>
<accession>A0ACC2KC93</accession>
<sequence>MEVIELVLCADSLLRNIRIPGFLVTFPDSFTKTESETEFLQKTELAFTKTEDLEKNEATREIAFAGSEAAGGDSLAKGKGDYRNAIVEWGLELCCSQDRHIQRRFETQSVDRFYRTKITGNCTGILRCGGS</sequence>
<organism evidence="1 2">
    <name type="scientific">Persea americana</name>
    <name type="common">Avocado</name>
    <dbReference type="NCBI Taxonomy" id="3435"/>
    <lineage>
        <taxon>Eukaryota</taxon>
        <taxon>Viridiplantae</taxon>
        <taxon>Streptophyta</taxon>
        <taxon>Embryophyta</taxon>
        <taxon>Tracheophyta</taxon>
        <taxon>Spermatophyta</taxon>
        <taxon>Magnoliopsida</taxon>
        <taxon>Magnoliidae</taxon>
        <taxon>Laurales</taxon>
        <taxon>Lauraceae</taxon>
        <taxon>Persea</taxon>
    </lineage>
</organism>
<protein>
    <submittedName>
        <fullName evidence="1">Uncharacterized protein</fullName>
    </submittedName>
</protein>
<proteinExistence type="predicted"/>
<name>A0ACC2KC93_PERAE</name>
<comment type="caution">
    <text evidence="1">The sequence shown here is derived from an EMBL/GenBank/DDBJ whole genome shotgun (WGS) entry which is preliminary data.</text>
</comment>
<dbReference type="Proteomes" id="UP001234297">
    <property type="component" value="Chromosome 4"/>
</dbReference>
<dbReference type="EMBL" id="CM056812">
    <property type="protein sequence ID" value="KAJ8618587.1"/>
    <property type="molecule type" value="Genomic_DNA"/>
</dbReference>
<reference evidence="1 2" key="1">
    <citation type="journal article" date="2022" name="Hortic Res">
        <title>A haplotype resolved chromosomal level avocado genome allows analysis of novel avocado genes.</title>
        <authorList>
            <person name="Nath O."/>
            <person name="Fletcher S.J."/>
            <person name="Hayward A."/>
            <person name="Shaw L.M."/>
            <person name="Masouleh A.K."/>
            <person name="Furtado A."/>
            <person name="Henry R.J."/>
            <person name="Mitter N."/>
        </authorList>
    </citation>
    <scope>NUCLEOTIDE SEQUENCE [LARGE SCALE GENOMIC DNA]</scope>
    <source>
        <strain evidence="2">cv. Hass</strain>
    </source>
</reference>
<keyword evidence="2" id="KW-1185">Reference proteome</keyword>